<sequence length="95" mass="10679">MASDPPRTTSGSQDLITRYDAILKDPALAEGVRHIHASAERLSIEVAGERTEARAWRDAVHGLLRPPWTDRHGRRHWLIIGRQIVIDVVAREAGR</sequence>
<evidence type="ECO:0000313" key="1">
    <source>
        <dbReference type="EMBL" id="TCC34900.1"/>
    </source>
</evidence>
<name>A0A4R0IQN1_9ACTN</name>
<dbReference type="AlphaFoldDB" id="A0A4R0IQN1"/>
<keyword evidence="2" id="KW-1185">Reference proteome</keyword>
<dbReference type="Proteomes" id="UP000292695">
    <property type="component" value="Unassembled WGS sequence"/>
</dbReference>
<gene>
    <name evidence="1" type="ORF">E0H50_13485</name>
</gene>
<dbReference type="RefSeq" id="WP_131287719.1">
    <property type="nucleotide sequence ID" value="NZ_SJKA01000004.1"/>
</dbReference>
<comment type="caution">
    <text evidence="1">The sequence shown here is derived from an EMBL/GenBank/DDBJ whole genome shotgun (WGS) entry which is preliminary data.</text>
</comment>
<reference evidence="1 2" key="1">
    <citation type="submission" date="2019-02" db="EMBL/GenBank/DDBJ databases">
        <title>Kribbella capetownensis sp. nov. and Kribbella speibonae sp. nov., isolated from soil.</title>
        <authorList>
            <person name="Curtis S.M."/>
            <person name="Norton I."/>
            <person name="Everest G.J."/>
            <person name="Meyers P.R."/>
        </authorList>
    </citation>
    <scope>NUCLEOTIDE SEQUENCE [LARGE SCALE GENOMIC DNA]</scope>
    <source>
        <strain evidence="1 2">DSM 27082</strain>
    </source>
</reference>
<dbReference type="EMBL" id="SJKA01000004">
    <property type="protein sequence ID" value="TCC34900.1"/>
    <property type="molecule type" value="Genomic_DNA"/>
</dbReference>
<protein>
    <submittedName>
        <fullName evidence="1">Uncharacterized protein</fullName>
    </submittedName>
</protein>
<organism evidence="1 2">
    <name type="scientific">Kribbella sindirgiensis</name>
    <dbReference type="NCBI Taxonomy" id="1124744"/>
    <lineage>
        <taxon>Bacteria</taxon>
        <taxon>Bacillati</taxon>
        <taxon>Actinomycetota</taxon>
        <taxon>Actinomycetes</taxon>
        <taxon>Propionibacteriales</taxon>
        <taxon>Kribbellaceae</taxon>
        <taxon>Kribbella</taxon>
    </lineage>
</organism>
<proteinExistence type="predicted"/>
<evidence type="ECO:0000313" key="2">
    <source>
        <dbReference type="Proteomes" id="UP000292695"/>
    </source>
</evidence>
<accession>A0A4R0IQN1</accession>